<feature type="transmembrane region" description="Helical" evidence="6">
    <location>
        <begin position="20"/>
        <end position="41"/>
    </location>
</feature>
<keyword evidence="4 6" id="KW-1133">Transmembrane helix</keyword>
<sequence>MVWLVECVGTSLIEGVLQSLVVITREGLEAILILAAIIAYLEKAGQKNLERKVWVGAGLAVLASLATAFLFHAAFEANEGLQEVLEGLTLVVASLVLFYVSHWFLSKVEVSHWHAYIRGKVNHALEKGSGLALALTAFMAVYREGFETVLFYQALSVSVPPADLWTGLAAGLLVLAGLFWLVLQIEARLDLKTIFLVTSTLLIGLSIVFMGQGVHELQEAGWIGETEFKGLPKARDFGVFPTVETLFGQLAVGAAALFFLGPHQKNKSGLQ</sequence>
<feature type="transmembrane region" description="Helical" evidence="6">
    <location>
        <begin position="237"/>
        <end position="260"/>
    </location>
</feature>
<comment type="subcellular location">
    <subcellularLocation>
        <location evidence="1">Membrane</location>
        <topology evidence="1">Multi-pass membrane protein</topology>
    </subcellularLocation>
</comment>
<proteinExistence type="inferred from homology"/>
<comment type="similarity">
    <text evidence="2">Belongs to the oxidase-dependent Fe transporter (OFeT) (TC 9.A.10.1) family.</text>
</comment>
<feature type="transmembrane region" description="Helical" evidence="6">
    <location>
        <begin position="53"/>
        <end position="75"/>
    </location>
</feature>
<gene>
    <name evidence="7" type="ORF">HA252_02190</name>
</gene>
<evidence type="ECO:0000313" key="7">
    <source>
        <dbReference type="EMBL" id="HIH16191.1"/>
    </source>
</evidence>
<evidence type="ECO:0000256" key="4">
    <source>
        <dbReference type="ARBA" id="ARBA00022989"/>
    </source>
</evidence>
<reference evidence="8" key="1">
    <citation type="journal article" date="2020" name="bioRxiv">
        <title>A rank-normalized archaeal taxonomy based on genome phylogeny resolves widespread incomplete and uneven classifications.</title>
        <authorList>
            <person name="Rinke C."/>
            <person name="Chuvochina M."/>
            <person name="Mussig A.J."/>
            <person name="Chaumeil P.-A."/>
            <person name="Waite D.W."/>
            <person name="Whitman W.B."/>
            <person name="Parks D.H."/>
            <person name="Hugenholtz P."/>
        </authorList>
    </citation>
    <scope>NUCLEOTIDE SEQUENCE [LARGE SCALE GENOMIC DNA]</scope>
</reference>
<dbReference type="EMBL" id="DUGH01000053">
    <property type="protein sequence ID" value="HIH16191.1"/>
    <property type="molecule type" value="Genomic_DNA"/>
</dbReference>
<feature type="transmembrane region" description="Helical" evidence="6">
    <location>
        <begin position="125"/>
        <end position="142"/>
    </location>
</feature>
<accession>A0A7J4JEJ4</accession>
<keyword evidence="5 6" id="KW-0472">Membrane</keyword>
<dbReference type="Proteomes" id="UP000564964">
    <property type="component" value="Unassembled WGS sequence"/>
</dbReference>
<dbReference type="GO" id="GO:0033573">
    <property type="term" value="C:high-affinity iron permease complex"/>
    <property type="evidence" value="ECO:0007669"/>
    <property type="project" value="InterPro"/>
</dbReference>
<organism evidence="7 8">
    <name type="scientific">Candidatus Iainarchaeum sp</name>
    <dbReference type="NCBI Taxonomy" id="3101447"/>
    <lineage>
        <taxon>Archaea</taxon>
        <taxon>Candidatus Iainarchaeota</taxon>
        <taxon>Candidatus Iainarchaeia</taxon>
        <taxon>Candidatus Iainarchaeales</taxon>
        <taxon>Candidatus Iainarchaeaceae</taxon>
        <taxon>Candidatus Iainarchaeum</taxon>
    </lineage>
</organism>
<dbReference type="InterPro" id="IPR004923">
    <property type="entry name" value="FTR1/Fip1/EfeU"/>
</dbReference>
<evidence type="ECO:0000256" key="1">
    <source>
        <dbReference type="ARBA" id="ARBA00004141"/>
    </source>
</evidence>
<keyword evidence="3 6" id="KW-0812">Transmembrane</keyword>
<evidence type="ECO:0000256" key="5">
    <source>
        <dbReference type="ARBA" id="ARBA00023136"/>
    </source>
</evidence>
<feature type="transmembrane region" description="Helical" evidence="6">
    <location>
        <begin position="87"/>
        <end position="105"/>
    </location>
</feature>
<evidence type="ECO:0000313" key="8">
    <source>
        <dbReference type="Proteomes" id="UP000564964"/>
    </source>
</evidence>
<comment type="caution">
    <text evidence="7">The sequence shown here is derived from an EMBL/GenBank/DDBJ whole genome shotgun (WGS) entry which is preliminary data.</text>
</comment>
<evidence type="ECO:0008006" key="9">
    <source>
        <dbReference type="Google" id="ProtNLM"/>
    </source>
</evidence>
<feature type="transmembrane region" description="Helical" evidence="6">
    <location>
        <begin position="162"/>
        <end position="182"/>
    </location>
</feature>
<evidence type="ECO:0000256" key="2">
    <source>
        <dbReference type="ARBA" id="ARBA00008333"/>
    </source>
</evidence>
<evidence type="ECO:0000256" key="3">
    <source>
        <dbReference type="ARBA" id="ARBA00022692"/>
    </source>
</evidence>
<dbReference type="AlphaFoldDB" id="A0A7J4JEJ4"/>
<dbReference type="GO" id="GO:0015093">
    <property type="term" value="F:ferrous iron transmembrane transporter activity"/>
    <property type="evidence" value="ECO:0007669"/>
    <property type="project" value="TreeGrafter"/>
</dbReference>
<dbReference type="PANTHER" id="PTHR31632:SF2">
    <property type="entry name" value="PLASMA MEMBRANE IRON PERMEASE"/>
    <property type="match status" value="1"/>
</dbReference>
<dbReference type="Pfam" id="PF03239">
    <property type="entry name" value="FTR1"/>
    <property type="match status" value="1"/>
</dbReference>
<feature type="transmembrane region" description="Helical" evidence="6">
    <location>
        <begin position="194"/>
        <end position="214"/>
    </location>
</feature>
<evidence type="ECO:0000256" key="6">
    <source>
        <dbReference type="SAM" id="Phobius"/>
    </source>
</evidence>
<protein>
    <recommendedName>
        <fullName evidence="9">Iron permease</fullName>
    </recommendedName>
</protein>
<dbReference type="PANTHER" id="PTHR31632">
    <property type="entry name" value="IRON TRANSPORTER FTH1"/>
    <property type="match status" value="1"/>
</dbReference>
<name>A0A7J4JEJ4_9ARCH</name>